<dbReference type="Pfam" id="PF02597">
    <property type="entry name" value="ThiS"/>
    <property type="match status" value="1"/>
</dbReference>
<proteinExistence type="predicted"/>
<accession>A0ABY7JG21</accession>
<evidence type="ECO:0000313" key="2">
    <source>
        <dbReference type="Proteomes" id="UP001164794"/>
    </source>
</evidence>
<dbReference type="InterPro" id="IPR016155">
    <property type="entry name" value="Mopterin_synth/thiamin_S_b"/>
</dbReference>
<dbReference type="EMBL" id="CP098248">
    <property type="protein sequence ID" value="WAV96576.1"/>
    <property type="molecule type" value="Genomic_DNA"/>
</dbReference>
<organism evidence="1 2">
    <name type="scientific">Oxalobacter aliiformigenes</name>
    <dbReference type="NCBI Taxonomy" id="2946593"/>
    <lineage>
        <taxon>Bacteria</taxon>
        <taxon>Pseudomonadati</taxon>
        <taxon>Pseudomonadota</taxon>
        <taxon>Betaproteobacteria</taxon>
        <taxon>Burkholderiales</taxon>
        <taxon>Oxalobacteraceae</taxon>
        <taxon>Oxalobacter</taxon>
    </lineage>
</organism>
<dbReference type="CDD" id="cd00754">
    <property type="entry name" value="Ubl_MoaD"/>
    <property type="match status" value="1"/>
</dbReference>
<dbReference type="Proteomes" id="UP001164794">
    <property type="component" value="Chromosome"/>
</dbReference>
<gene>
    <name evidence="1" type="primary">moaD</name>
    <name evidence="1" type="ORF">NB645_07020</name>
</gene>
<keyword evidence="2" id="KW-1185">Reference proteome</keyword>
<dbReference type="RefSeq" id="WP_269264053.1">
    <property type="nucleotide sequence ID" value="NZ_CP098248.1"/>
</dbReference>
<sequence>MKVRLRYFASVREALGVSEEWVDVPEEVRTIGDLRRYLMKRGEPWSDVLEKKNGLRMACQLKMADPDTILTEDCEVAFFPPVTGG</sequence>
<dbReference type="InterPro" id="IPR012675">
    <property type="entry name" value="Beta-grasp_dom_sf"/>
</dbReference>
<dbReference type="InterPro" id="IPR003749">
    <property type="entry name" value="ThiS/MoaD-like"/>
</dbReference>
<name>A0ABY7JG21_9BURK</name>
<protein>
    <submittedName>
        <fullName evidence="1">Molybdopterin converting factor subunit 1</fullName>
    </submittedName>
</protein>
<dbReference type="NCBIfam" id="TIGR01682">
    <property type="entry name" value="moaD"/>
    <property type="match status" value="1"/>
</dbReference>
<reference evidence="1" key="1">
    <citation type="journal article" date="2022" name="Front. Microbiol.">
        <title>New perspectives on an old grouping: The genomic and phenotypic variability of Oxalobacter formigenes and the implications for calcium oxalate stone prevention.</title>
        <authorList>
            <person name="Chmiel J.A."/>
            <person name="Carr C."/>
            <person name="Stuivenberg G.A."/>
            <person name="Venema R."/>
            <person name="Chanyi R.M."/>
            <person name="Al K.F."/>
            <person name="Giguere D."/>
            <person name="Say H."/>
            <person name="Akouris P.P."/>
            <person name="Dominguez Romero S.A."/>
            <person name="Kwong A."/>
            <person name="Tai V."/>
            <person name="Koval S.F."/>
            <person name="Razvi H."/>
            <person name="Bjazevic J."/>
            <person name="Burton J.P."/>
        </authorList>
    </citation>
    <scope>NUCLEOTIDE SEQUENCE</scope>
    <source>
        <strain evidence="1">HOxNP-1</strain>
    </source>
</reference>
<dbReference type="Gene3D" id="3.10.20.30">
    <property type="match status" value="1"/>
</dbReference>
<evidence type="ECO:0000313" key="1">
    <source>
        <dbReference type="EMBL" id="WAV96576.1"/>
    </source>
</evidence>
<dbReference type="SUPFAM" id="SSF54285">
    <property type="entry name" value="MoaD/ThiS"/>
    <property type="match status" value="1"/>
</dbReference>